<name>A0A934NFL0_9BACT</name>
<evidence type="ECO:0000259" key="10">
    <source>
        <dbReference type="PROSITE" id="PS51012"/>
    </source>
</evidence>
<feature type="transmembrane region" description="Helical" evidence="9">
    <location>
        <begin position="96"/>
        <end position="122"/>
    </location>
</feature>
<feature type="transmembrane region" description="Helical" evidence="9">
    <location>
        <begin position="205"/>
        <end position="226"/>
    </location>
</feature>
<accession>A0A934NFL0</accession>
<dbReference type="GO" id="GO:0043190">
    <property type="term" value="C:ATP-binding cassette (ABC) transporter complex"/>
    <property type="evidence" value="ECO:0007669"/>
    <property type="project" value="InterPro"/>
</dbReference>
<reference evidence="11 12" key="1">
    <citation type="submission" date="2020-10" db="EMBL/GenBank/DDBJ databases">
        <title>Ca. Dormibacterota MAGs.</title>
        <authorList>
            <person name="Montgomery K."/>
        </authorList>
    </citation>
    <scope>NUCLEOTIDE SEQUENCE [LARGE SCALE GENOMIC DNA]</scope>
    <source>
        <strain evidence="11">Mitchell_Peninsula_5</strain>
    </source>
</reference>
<evidence type="ECO:0000256" key="7">
    <source>
        <dbReference type="ARBA" id="ARBA00022989"/>
    </source>
</evidence>
<sequence length="295" mass="32505">MTTALNEGDSRQTAVPTGIAASPLLAPWAESPSTVRSYLSLIRELAVTSFKLKYAGSVLGYIWSLIKPLMLFGMMYLIFAAFLLKGRTSSAENFPVELLVAIVLWTFFADATTTALASIAGNGDMIRKAYFPRWILVVASTMSAAMTLIVNAVLIFVLGLLFHWYQVGWQSLLLIPLLLELYVLSLGIGMLLAALYVYYRDLGHIWEILLQLLFYLSAIIFPFSLLSPQLQGLAAMNPVAQIIEDARRAVVSSAIPWSTDLLGRRLVVPLVLVIGALGVGIWSFQVLSKRFGERL</sequence>
<evidence type="ECO:0000256" key="6">
    <source>
        <dbReference type="ARBA" id="ARBA00022692"/>
    </source>
</evidence>
<dbReference type="PANTHER" id="PTHR30413">
    <property type="entry name" value="INNER MEMBRANE TRANSPORT PERMEASE"/>
    <property type="match status" value="1"/>
</dbReference>
<evidence type="ECO:0000313" key="12">
    <source>
        <dbReference type="Proteomes" id="UP000614410"/>
    </source>
</evidence>
<feature type="transmembrane region" description="Helical" evidence="9">
    <location>
        <begin position="174"/>
        <end position="198"/>
    </location>
</feature>
<dbReference type="Proteomes" id="UP000614410">
    <property type="component" value="Unassembled WGS sequence"/>
</dbReference>
<organism evidence="11 12">
    <name type="scientific">Candidatus Amunia macphersoniae</name>
    <dbReference type="NCBI Taxonomy" id="3127014"/>
    <lineage>
        <taxon>Bacteria</taxon>
        <taxon>Bacillati</taxon>
        <taxon>Candidatus Dormiibacterota</taxon>
        <taxon>Candidatus Dormibacteria</taxon>
        <taxon>Candidatus Aeolococcales</taxon>
        <taxon>Candidatus Aeolococcaceae</taxon>
        <taxon>Candidatus Amunia</taxon>
    </lineage>
</organism>
<keyword evidence="6 9" id="KW-0812">Transmembrane</keyword>
<dbReference type="EMBL" id="JAEKNN010000009">
    <property type="protein sequence ID" value="MBJ7608241.1"/>
    <property type="molecule type" value="Genomic_DNA"/>
</dbReference>
<dbReference type="InterPro" id="IPR000412">
    <property type="entry name" value="ABC_2_transport"/>
</dbReference>
<evidence type="ECO:0000256" key="3">
    <source>
        <dbReference type="ARBA" id="ARBA00022448"/>
    </source>
</evidence>
<evidence type="ECO:0000313" key="11">
    <source>
        <dbReference type="EMBL" id="MBJ7608241.1"/>
    </source>
</evidence>
<dbReference type="InterPro" id="IPR047817">
    <property type="entry name" value="ABC2_TM_bact-type"/>
</dbReference>
<keyword evidence="8 9" id="KW-0472">Membrane</keyword>
<comment type="subcellular location">
    <subcellularLocation>
        <location evidence="1">Cell inner membrane</location>
        <topology evidence="1">Multi-pass membrane protein</topology>
    </subcellularLocation>
    <subcellularLocation>
        <location evidence="9">Cell membrane</location>
        <topology evidence="9">Multi-pass membrane protein</topology>
    </subcellularLocation>
</comment>
<evidence type="ECO:0000256" key="4">
    <source>
        <dbReference type="ARBA" id="ARBA00022475"/>
    </source>
</evidence>
<keyword evidence="4 9" id="KW-1003">Cell membrane</keyword>
<gene>
    <name evidence="11" type="ORF">JF887_02260</name>
</gene>
<dbReference type="GO" id="GO:0015920">
    <property type="term" value="P:lipopolysaccharide transport"/>
    <property type="evidence" value="ECO:0007669"/>
    <property type="project" value="TreeGrafter"/>
</dbReference>
<evidence type="ECO:0000256" key="9">
    <source>
        <dbReference type="RuleBase" id="RU361157"/>
    </source>
</evidence>
<feature type="domain" description="ABC transmembrane type-2" evidence="10">
    <location>
        <begin position="59"/>
        <end position="287"/>
    </location>
</feature>
<dbReference type="PROSITE" id="PS51012">
    <property type="entry name" value="ABC_TM2"/>
    <property type="match status" value="1"/>
</dbReference>
<dbReference type="InterPro" id="IPR013525">
    <property type="entry name" value="ABC2_TM"/>
</dbReference>
<feature type="transmembrane region" description="Helical" evidence="9">
    <location>
        <begin position="134"/>
        <end position="162"/>
    </location>
</feature>
<keyword evidence="7 9" id="KW-1133">Transmembrane helix</keyword>
<evidence type="ECO:0000256" key="2">
    <source>
        <dbReference type="ARBA" id="ARBA00007783"/>
    </source>
</evidence>
<evidence type="ECO:0000256" key="1">
    <source>
        <dbReference type="ARBA" id="ARBA00004429"/>
    </source>
</evidence>
<proteinExistence type="inferred from homology"/>
<dbReference type="PANTHER" id="PTHR30413:SF8">
    <property type="entry name" value="TRANSPORT PERMEASE PROTEIN"/>
    <property type="match status" value="1"/>
</dbReference>
<dbReference type="Pfam" id="PF01061">
    <property type="entry name" value="ABC2_membrane"/>
    <property type="match status" value="1"/>
</dbReference>
<evidence type="ECO:0000256" key="8">
    <source>
        <dbReference type="ARBA" id="ARBA00023136"/>
    </source>
</evidence>
<keyword evidence="5" id="KW-0997">Cell inner membrane</keyword>
<feature type="transmembrane region" description="Helical" evidence="9">
    <location>
        <begin position="266"/>
        <end position="287"/>
    </location>
</feature>
<dbReference type="GO" id="GO:0140359">
    <property type="term" value="F:ABC-type transporter activity"/>
    <property type="evidence" value="ECO:0007669"/>
    <property type="project" value="InterPro"/>
</dbReference>
<comment type="similarity">
    <text evidence="2 9">Belongs to the ABC-2 integral membrane protein family.</text>
</comment>
<keyword evidence="3 9" id="KW-0813">Transport</keyword>
<feature type="transmembrane region" description="Helical" evidence="9">
    <location>
        <begin position="58"/>
        <end position="84"/>
    </location>
</feature>
<evidence type="ECO:0000256" key="5">
    <source>
        <dbReference type="ARBA" id="ARBA00022519"/>
    </source>
</evidence>
<dbReference type="AlphaFoldDB" id="A0A934NFL0"/>
<dbReference type="PRINTS" id="PR00164">
    <property type="entry name" value="ABC2TRNSPORT"/>
</dbReference>
<comment type="caution">
    <text evidence="11">The sequence shown here is derived from an EMBL/GenBank/DDBJ whole genome shotgun (WGS) entry which is preliminary data.</text>
</comment>
<protein>
    <recommendedName>
        <fullName evidence="9">Transport permease protein</fullName>
    </recommendedName>
</protein>